<evidence type="ECO:0000256" key="4">
    <source>
        <dbReference type="ARBA" id="ARBA00022964"/>
    </source>
</evidence>
<sequence length="442" mass="48220">MSSVPSSELRYQSGFGNEYASEAVAGALPQGRNSPQRAPLALYAELLSGTAFTAPRHQNRRSWLYRRQPSVVSGRYQAYSQARWTTGAERASALAPEPMRWHPLPLDGAETSGADFIDGMHTLAANGDAEAQVGIGSLMYLANRSMERRAFVNADGELLIVPQQGRLVITTEMGVLHVAPGEIALVPRGVVFKVALPDSDAGHGASRGYVCENYGAQFHLPELGPIGSNGLANARDFQAPVAAFETEPGAYELIKKFGGHFWIAPMQHSPFNVVAWHGNLAPVKYDTANFMTIGSISFDHPDPSIFTVLTSPSDTPGTANCDFVIFPPRWLVMEGTFRPPWYHRNLMSEFMGLVHGEYDAKPGGFKPGGASLHNSMVPHGPDQEAFDKASAADLKPQKLDNTLAFMFESRYRFIPTTWALQSPALDTDYADCWAGLQDTFKP</sequence>
<dbReference type="InterPro" id="IPR005708">
    <property type="entry name" value="Homogentis_dOase"/>
</dbReference>
<reference evidence="11" key="1">
    <citation type="journal article" date="2019" name="Int. J. Syst. Evol. Microbiol.">
        <title>The Global Catalogue of Microorganisms (GCM) 10K type strain sequencing project: providing services to taxonomists for standard genome sequencing and annotation.</title>
        <authorList>
            <consortium name="The Broad Institute Genomics Platform"/>
            <consortium name="The Broad Institute Genome Sequencing Center for Infectious Disease"/>
            <person name="Wu L."/>
            <person name="Ma J."/>
        </authorList>
    </citation>
    <scope>NUCLEOTIDE SEQUENCE [LARGE SCALE GENOMIC DNA]</scope>
    <source>
        <strain evidence="11">JCM 16673</strain>
    </source>
</reference>
<dbReference type="InterPro" id="IPR014710">
    <property type="entry name" value="RmlC-like_jellyroll"/>
</dbReference>
<dbReference type="Proteomes" id="UP001501353">
    <property type="component" value="Unassembled WGS sequence"/>
</dbReference>
<gene>
    <name evidence="10" type="primary">hmgA</name>
    <name evidence="10" type="ORF">GCM10022212_03500</name>
</gene>
<keyword evidence="5" id="KW-0560">Oxidoreductase</keyword>
<evidence type="ECO:0000256" key="1">
    <source>
        <dbReference type="ARBA" id="ARBA00001962"/>
    </source>
</evidence>
<keyword evidence="6" id="KW-0408">Iron</keyword>
<dbReference type="PANTHER" id="PTHR11056:SF0">
    <property type="entry name" value="HOMOGENTISATE 1,2-DIOXYGENASE"/>
    <property type="match status" value="1"/>
</dbReference>
<dbReference type="CDD" id="cd07000">
    <property type="entry name" value="cupin_HGO_N"/>
    <property type="match status" value="1"/>
</dbReference>
<keyword evidence="11" id="KW-1185">Reference proteome</keyword>
<proteinExistence type="inferred from homology"/>
<keyword evidence="3" id="KW-0479">Metal-binding</keyword>
<dbReference type="Gene3D" id="2.60.120.10">
    <property type="entry name" value="Jelly Rolls"/>
    <property type="match status" value="1"/>
</dbReference>
<dbReference type="RefSeq" id="WP_344761496.1">
    <property type="nucleotide sequence ID" value="NZ_BAAAZE010000002.1"/>
</dbReference>
<protein>
    <recommendedName>
        <fullName evidence="7">Homogentisate 1,2-dioxygenase</fullName>
        <ecNumber evidence="7">1.13.11.5</ecNumber>
    </recommendedName>
</protein>
<dbReference type="PANTHER" id="PTHR11056">
    <property type="entry name" value="HOMOGENTISATE 1,2-DIOXYGENASE"/>
    <property type="match status" value="1"/>
</dbReference>
<evidence type="ECO:0000313" key="11">
    <source>
        <dbReference type="Proteomes" id="UP001501353"/>
    </source>
</evidence>
<dbReference type="Pfam" id="PF04209">
    <property type="entry name" value="HgmA_C"/>
    <property type="match status" value="1"/>
</dbReference>
<dbReference type="InterPro" id="IPR046451">
    <property type="entry name" value="HgmA_C"/>
</dbReference>
<dbReference type="Pfam" id="PF20510">
    <property type="entry name" value="HgmA_N"/>
    <property type="match status" value="1"/>
</dbReference>
<feature type="domain" description="Homogentisate 1,2-dioxygenase C-terminal" evidence="8">
    <location>
        <begin position="289"/>
        <end position="440"/>
    </location>
</feature>
<comment type="cofactor">
    <cofactor evidence="1">
        <name>Fe cation</name>
        <dbReference type="ChEBI" id="CHEBI:24875"/>
    </cofactor>
</comment>
<accession>A0ABP7SK42</accession>
<dbReference type="InterPro" id="IPR046452">
    <property type="entry name" value="HgmA_N"/>
</dbReference>
<feature type="domain" description="Homogentisate 1,2-dioxygenase N-terminal" evidence="9">
    <location>
        <begin position="10"/>
        <end position="286"/>
    </location>
</feature>
<evidence type="ECO:0000259" key="9">
    <source>
        <dbReference type="Pfam" id="PF20510"/>
    </source>
</evidence>
<evidence type="ECO:0000256" key="3">
    <source>
        <dbReference type="ARBA" id="ARBA00022723"/>
    </source>
</evidence>
<dbReference type="InterPro" id="IPR011051">
    <property type="entry name" value="RmlC_Cupin_sf"/>
</dbReference>
<dbReference type="NCBIfam" id="TIGR01015">
    <property type="entry name" value="hmgA"/>
    <property type="match status" value="1"/>
</dbReference>
<name>A0ABP7SK42_9BURK</name>
<organism evidence="10 11">
    <name type="scientific">Actimicrobium antarcticum</name>
    <dbReference type="NCBI Taxonomy" id="1051899"/>
    <lineage>
        <taxon>Bacteria</taxon>
        <taxon>Pseudomonadati</taxon>
        <taxon>Pseudomonadota</taxon>
        <taxon>Betaproteobacteria</taxon>
        <taxon>Burkholderiales</taxon>
        <taxon>Oxalobacteraceae</taxon>
        <taxon>Actimicrobium</taxon>
    </lineage>
</organism>
<dbReference type="SUPFAM" id="SSF51182">
    <property type="entry name" value="RmlC-like cupins"/>
    <property type="match status" value="1"/>
</dbReference>
<keyword evidence="4" id="KW-0223">Dioxygenase</keyword>
<comment type="similarity">
    <text evidence="2">Belongs to the homogentisate dioxygenase family.</text>
</comment>
<evidence type="ECO:0000256" key="2">
    <source>
        <dbReference type="ARBA" id="ARBA00007757"/>
    </source>
</evidence>
<evidence type="ECO:0000259" key="8">
    <source>
        <dbReference type="Pfam" id="PF04209"/>
    </source>
</evidence>
<evidence type="ECO:0000313" key="10">
    <source>
        <dbReference type="EMBL" id="GAA4012895.1"/>
    </source>
</evidence>
<evidence type="ECO:0000256" key="7">
    <source>
        <dbReference type="NCBIfam" id="TIGR01015"/>
    </source>
</evidence>
<evidence type="ECO:0000256" key="5">
    <source>
        <dbReference type="ARBA" id="ARBA00023002"/>
    </source>
</evidence>
<dbReference type="EC" id="1.13.11.5" evidence="7"/>
<dbReference type="EMBL" id="BAAAZE010000002">
    <property type="protein sequence ID" value="GAA4012895.1"/>
    <property type="molecule type" value="Genomic_DNA"/>
</dbReference>
<comment type="caution">
    <text evidence="10">The sequence shown here is derived from an EMBL/GenBank/DDBJ whole genome shotgun (WGS) entry which is preliminary data.</text>
</comment>
<evidence type="ECO:0000256" key="6">
    <source>
        <dbReference type="ARBA" id="ARBA00023004"/>
    </source>
</evidence>